<feature type="non-terminal residue" evidence="1">
    <location>
        <position position="1"/>
    </location>
</feature>
<comment type="caution">
    <text evidence="1">The sequence shown here is derived from an EMBL/GenBank/DDBJ whole genome shotgun (WGS) entry which is preliminary data.</text>
</comment>
<accession>A0AAN5CA04</accession>
<dbReference type="AlphaFoldDB" id="A0AAN5CA04"/>
<name>A0AAN5CA04_9BILA</name>
<keyword evidence="2" id="KW-1185">Reference proteome</keyword>
<evidence type="ECO:0000313" key="2">
    <source>
        <dbReference type="Proteomes" id="UP001328107"/>
    </source>
</evidence>
<reference evidence="2" key="1">
    <citation type="submission" date="2022-10" db="EMBL/GenBank/DDBJ databases">
        <title>Genome assembly of Pristionchus species.</title>
        <authorList>
            <person name="Yoshida K."/>
            <person name="Sommer R.J."/>
        </authorList>
    </citation>
    <scope>NUCLEOTIDE SEQUENCE [LARGE SCALE GENOMIC DNA]</scope>
    <source>
        <strain evidence="2">RS5460</strain>
    </source>
</reference>
<dbReference type="EMBL" id="BTRK01000002">
    <property type="protein sequence ID" value="GMR35342.1"/>
    <property type="molecule type" value="Genomic_DNA"/>
</dbReference>
<evidence type="ECO:0000313" key="1">
    <source>
        <dbReference type="EMBL" id="GMR35342.1"/>
    </source>
</evidence>
<protein>
    <submittedName>
        <fullName evidence="1">Uncharacterized protein</fullName>
    </submittedName>
</protein>
<gene>
    <name evidence="1" type="ORF">PMAYCL1PPCAC_05537</name>
</gene>
<dbReference type="Proteomes" id="UP001328107">
    <property type="component" value="Unassembled WGS sequence"/>
</dbReference>
<organism evidence="1 2">
    <name type="scientific">Pristionchus mayeri</name>
    <dbReference type="NCBI Taxonomy" id="1317129"/>
    <lineage>
        <taxon>Eukaryota</taxon>
        <taxon>Metazoa</taxon>
        <taxon>Ecdysozoa</taxon>
        <taxon>Nematoda</taxon>
        <taxon>Chromadorea</taxon>
        <taxon>Rhabditida</taxon>
        <taxon>Rhabditina</taxon>
        <taxon>Diplogasteromorpha</taxon>
        <taxon>Diplogasteroidea</taxon>
        <taxon>Neodiplogasteridae</taxon>
        <taxon>Pristionchus</taxon>
    </lineage>
</organism>
<sequence length="149" mass="16557">FEPLVHEPIDMVDDIADSMSDLPFHMPTPQHTISQSYVQSQQTMLSEVTSETGVLCDPPTTKLRTDYVLVKMDCLLSLFSRCHECGMKEIKDDSFKSHTVGSALCLIQLPALLIQAACAAHPQCPNKGIPNLPNNPWFPPPLELLQLRS</sequence>
<proteinExistence type="predicted"/>